<evidence type="ECO:0000313" key="3">
    <source>
        <dbReference type="Proteomes" id="UP000006591"/>
    </source>
</evidence>
<dbReference type="AlphaFoldDB" id="A0A0E0ILP4"/>
<protein>
    <submittedName>
        <fullName evidence="2">Uncharacterized protein</fullName>
    </submittedName>
</protein>
<feature type="region of interest" description="Disordered" evidence="1">
    <location>
        <begin position="59"/>
        <end position="79"/>
    </location>
</feature>
<evidence type="ECO:0000256" key="1">
    <source>
        <dbReference type="SAM" id="MobiDB-lite"/>
    </source>
</evidence>
<dbReference type="Gramene" id="ONIVA09G15680.3">
    <property type="protein sequence ID" value="ONIVA09G15680.3"/>
    <property type="gene ID" value="ONIVA09G15680"/>
</dbReference>
<proteinExistence type="predicted"/>
<name>A0A0E0ILP4_ORYNI</name>
<reference evidence="2" key="2">
    <citation type="submission" date="2018-04" db="EMBL/GenBank/DDBJ databases">
        <title>OnivRS2 (Oryza nivara Reference Sequence Version 2).</title>
        <authorList>
            <person name="Zhang J."/>
            <person name="Kudrna D."/>
            <person name="Lee S."/>
            <person name="Talag J."/>
            <person name="Rajasekar S."/>
            <person name="Welchert J."/>
            <person name="Hsing Y.-I."/>
            <person name="Wing R.A."/>
        </authorList>
    </citation>
    <scope>NUCLEOTIDE SEQUENCE [LARGE SCALE GENOMIC DNA]</scope>
    <source>
        <strain evidence="2">SL10</strain>
    </source>
</reference>
<feature type="region of interest" description="Disordered" evidence="1">
    <location>
        <begin position="1"/>
        <end position="42"/>
    </location>
</feature>
<dbReference type="Proteomes" id="UP000006591">
    <property type="component" value="Chromosome 9"/>
</dbReference>
<keyword evidence="3" id="KW-1185">Reference proteome</keyword>
<organism evidence="2">
    <name type="scientific">Oryza nivara</name>
    <name type="common">Indian wild rice</name>
    <name type="synonym">Oryza sativa f. spontanea</name>
    <dbReference type="NCBI Taxonomy" id="4536"/>
    <lineage>
        <taxon>Eukaryota</taxon>
        <taxon>Viridiplantae</taxon>
        <taxon>Streptophyta</taxon>
        <taxon>Embryophyta</taxon>
        <taxon>Tracheophyta</taxon>
        <taxon>Spermatophyta</taxon>
        <taxon>Magnoliopsida</taxon>
        <taxon>Liliopsida</taxon>
        <taxon>Poales</taxon>
        <taxon>Poaceae</taxon>
        <taxon>BOP clade</taxon>
        <taxon>Oryzoideae</taxon>
        <taxon>Oryzeae</taxon>
        <taxon>Oryzinae</taxon>
        <taxon>Oryza</taxon>
    </lineage>
</organism>
<evidence type="ECO:0000313" key="2">
    <source>
        <dbReference type="EnsemblPlants" id="ONIVA09G15680.3"/>
    </source>
</evidence>
<reference evidence="2" key="1">
    <citation type="submission" date="2015-04" db="UniProtKB">
        <authorList>
            <consortium name="EnsemblPlants"/>
        </authorList>
    </citation>
    <scope>IDENTIFICATION</scope>
    <source>
        <strain evidence="2">SL10</strain>
    </source>
</reference>
<accession>A0A0E0ILP4</accession>
<feature type="compositionally biased region" description="Polar residues" evidence="1">
    <location>
        <begin position="1"/>
        <end position="10"/>
    </location>
</feature>
<sequence length="272" mass="30304">MASQVLSSFPYSLAGTRFGTVPPPPPPPRRAAARVSLRRQQTSRDGALLLRSLTTTRSRCAPAADGGGAKEAAEAAGDPVPDDELWPWDEFPEDAVFVKDDFATVQARFSRESGEAAAALKDAAADVFRPLLDNFSHLRSLNTVFDTEDYHVGMPFDAALGYTFYRLCIVSSQLRRRGFSNDLIIRVKFIVMVVMAINDINNRIYWLDAIRAPVYFLYGLTFAFELAGIKKCVKYLLASVALLVSHEKGRRELRKLLPKFELAPASERLSKW</sequence>
<dbReference type="EnsemblPlants" id="ONIVA09G15680.3">
    <property type="protein sequence ID" value="ONIVA09G15680.3"/>
    <property type="gene ID" value="ONIVA09G15680"/>
</dbReference>